<feature type="transmembrane region" description="Helical" evidence="1">
    <location>
        <begin position="26"/>
        <end position="47"/>
    </location>
</feature>
<organism evidence="2">
    <name type="scientific">freshwater metagenome</name>
    <dbReference type="NCBI Taxonomy" id="449393"/>
    <lineage>
        <taxon>unclassified sequences</taxon>
        <taxon>metagenomes</taxon>
        <taxon>ecological metagenomes</taxon>
    </lineage>
</organism>
<gene>
    <name evidence="2" type="ORF">UFOPK3674_00362</name>
</gene>
<feature type="transmembrane region" description="Helical" evidence="1">
    <location>
        <begin position="79"/>
        <end position="101"/>
    </location>
</feature>
<keyword evidence="1" id="KW-0812">Transmembrane</keyword>
<feature type="transmembrane region" description="Helical" evidence="1">
    <location>
        <begin position="113"/>
        <end position="137"/>
    </location>
</feature>
<dbReference type="AlphaFoldDB" id="A0A6J7HPP8"/>
<evidence type="ECO:0000256" key="1">
    <source>
        <dbReference type="SAM" id="Phobius"/>
    </source>
</evidence>
<reference evidence="2" key="1">
    <citation type="submission" date="2020-05" db="EMBL/GenBank/DDBJ databases">
        <authorList>
            <person name="Chiriac C."/>
            <person name="Salcher M."/>
            <person name="Ghai R."/>
            <person name="Kavagutti S V."/>
        </authorList>
    </citation>
    <scope>NUCLEOTIDE SEQUENCE</scope>
</reference>
<accession>A0A6J7HPP8</accession>
<protein>
    <submittedName>
        <fullName evidence="2">Unannotated protein</fullName>
    </submittedName>
</protein>
<name>A0A6J7HPP8_9ZZZZ</name>
<sequence length="166" mass="17474">MAGHAEPGVVIDHPNRETDASRLTRAAVVALLLISAALICAVLVGGWSALQGMRAVCVLWVIGSLGFAFYVWRWNRGVLPVIAALAVIMMIFALLAVPSWFDRDAPGYSQPALSAGVLGALTAIIVAVQVLLAAVALQGFTQAWNVEVERPAGEDPGYEPDLAEVA</sequence>
<keyword evidence="1" id="KW-1133">Transmembrane helix</keyword>
<proteinExistence type="predicted"/>
<feature type="transmembrane region" description="Helical" evidence="1">
    <location>
        <begin position="53"/>
        <end position="72"/>
    </location>
</feature>
<dbReference type="EMBL" id="CAFBMX010000002">
    <property type="protein sequence ID" value="CAB4918130.1"/>
    <property type="molecule type" value="Genomic_DNA"/>
</dbReference>
<evidence type="ECO:0000313" key="2">
    <source>
        <dbReference type="EMBL" id="CAB4918130.1"/>
    </source>
</evidence>
<keyword evidence="1" id="KW-0472">Membrane</keyword>